<evidence type="ECO:0000313" key="9">
    <source>
        <dbReference type="EMBL" id="KAF7358622.1"/>
    </source>
</evidence>
<evidence type="ECO:0000256" key="2">
    <source>
        <dbReference type="ARBA" id="ARBA00022692"/>
    </source>
</evidence>
<evidence type="ECO:0000313" key="10">
    <source>
        <dbReference type="Proteomes" id="UP000623467"/>
    </source>
</evidence>
<organism evidence="9 10">
    <name type="scientific">Mycena sanguinolenta</name>
    <dbReference type="NCBI Taxonomy" id="230812"/>
    <lineage>
        <taxon>Eukaryota</taxon>
        <taxon>Fungi</taxon>
        <taxon>Dikarya</taxon>
        <taxon>Basidiomycota</taxon>
        <taxon>Agaricomycotina</taxon>
        <taxon>Agaricomycetes</taxon>
        <taxon>Agaricomycetidae</taxon>
        <taxon>Agaricales</taxon>
        <taxon>Marasmiineae</taxon>
        <taxon>Mycenaceae</taxon>
        <taxon>Mycena</taxon>
    </lineage>
</organism>
<protein>
    <recommendedName>
        <fullName evidence="8">Rhodopsin domain-containing protein</fullName>
    </recommendedName>
</protein>
<comment type="subcellular location">
    <subcellularLocation>
        <location evidence="1">Membrane</location>
        <topology evidence="1">Multi-pass membrane protein</topology>
    </subcellularLocation>
</comment>
<proteinExistence type="inferred from homology"/>
<feature type="domain" description="Rhodopsin" evidence="8">
    <location>
        <begin position="25"/>
        <end position="235"/>
    </location>
</feature>
<keyword evidence="2 7" id="KW-0812">Transmembrane</keyword>
<reference evidence="9" key="1">
    <citation type="submission" date="2020-05" db="EMBL/GenBank/DDBJ databases">
        <title>Mycena genomes resolve the evolution of fungal bioluminescence.</title>
        <authorList>
            <person name="Tsai I.J."/>
        </authorList>
    </citation>
    <scope>NUCLEOTIDE SEQUENCE</scope>
    <source>
        <strain evidence="9">160909Yilan</strain>
    </source>
</reference>
<feature type="transmembrane region" description="Helical" evidence="7">
    <location>
        <begin position="186"/>
        <end position="208"/>
    </location>
</feature>
<dbReference type="Proteomes" id="UP000623467">
    <property type="component" value="Unassembled WGS sequence"/>
</dbReference>
<feature type="transmembrane region" description="Helical" evidence="7">
    <location>
        <begin position="106"/>
        <end position="127"/>
    </location>
</feature>
<dbReference type="OrthoDB" id="444631at2759"/>
<dbReference type="InterPro" id="IPR052337">
    <property type="entry name" value="SAT4-like"/>
</dbReference>
<dbReference type="PANTHER" id="PTHR33048">
    <property type="entry name" value="PTH11-LIKE INTEGRAL MEMBRANE PROTEIN (AFU_ORTHOLOGUE AFUA_5G11245)"/>
    <property type="match status" value="1"/>
</dbReference>
<sequence length="319" mass="35106">MLSCTSKLLLLYAAFFALAATGYRLYKRRHKLWADDVCALFAASALVIQVVAVFLHIPPPNPLSHTSRIAVYYLTAITLYLIVWASRLSILFSVIRIESYAARRKLLFCAAALFSITALLLVAQVFWVCESRARSSWKSRPDPECGLPRQVAIFQFVADVTSDAILLFAPWPLFRSLVDKSLARKLTVIFSVSVATTILSIVHANFILVDDDDRMPFSGIVEACLSLIVANIPVIITATIDILGQPEPGVTAEFSTIFWLGTNGTVQLQTVGQHRPHDVTLPPAESTGDLESSSNSQKGEQSFDPTHTIPSHNSIIPYS</sequence>
<accession>A0A8H6YGC1</accession>
<dbReference type="Pfam" id="PF20684">
    <property type="entry name" value="Fung_rhodopsin"/>
    <property type="match status" value="1"/>
</dbReference>
<evidence type="ECO:0000256" key="4">
    <source>
        <dbReference type="ARBA" id="ARBA00023136"/>
    </source>
</evidence>
<comment type="similarity">
    <text evidence="5">Belongs to the SAT4 family.</text>
</comment>
<feature type="transmembrane region" description="Helical" evidence="7">
    <location>
        <begin position="152"/>
        <end position="174"/>
    </location>
</feature>
<dbReference type="EMBL" id="JACAZH010000009">
    <property type="protein sequence ID" value="KAF7358622.1"/>
    <property type="molecule type" value="Genomic_DNA"/>
</dbReference>
<keyword evidence="10" id="KW-1185">Reference proteome</keyword>
<dbReference type="GO" id="GO:0016020">
    <property type="term" value="C:membrane"/>
    <property type="evidence" value="ECO:0007669"/>
    <property type="project" value="UniProtKB-SubCell"/>
</dbReference>
<comment type="caution">
    <text evidence="9">The sequence shown here is derived from an EMBL/GenBank/DDBJ whole genome shotgun (WGS) entry which is preliminary data.</text>
</comment>
<evidence type="ECO:0000256" key="7">
    <source>
        <dbReference type="SAM" id="Phobius"/>
    </source>
</evidence>
<evidence type="ECO:0000256" key="3">
    <source>
        <dbReference type="ARBA" id="ARBA00022989"/>
    </source>
</evidence>
<feature type="transmembrane region" description="Helical" evidence="7">
    <location>
        <begin position="6"/>
        <end position="26"/>
    </location>
</feature>
<feature type="compositionally biased region" description="Polar residues" evidence="6">
    <location>
        <begin position="289"/>
        <end position="319"/>
    </location>
</feature>
<keyword evidence="3 7" id="KW-1133">Transmembrane helix</keyword>
<evidence type="ECO:0000256" key="5">
    <source>
        <dbReference type="ARBA" id="ARBA00038359"/>
    </source>
</evidence>
<feature type="transmembrane region" description="Helical" evidence="7">
    <location>
        <begin position="69"/>
        <end position="94"/>
    </location>
</feature>
<evidence type="ECO:0000259" key="8">
    <source>
        <dbReference type="Pfam" id="PF20684"/>
    </source>
</evidence>
<feature type="region of interest" description="Disordered" evidence="6">
    <location>
        <begin position="276"/>
        <end position="319"/>
    </location>
</feature>
<feature type="transmembrane region" description="Helical" evidence="7">
    <location>
        <begin position="220"/>
        <end position="243"/>
    </location>
</feature>
<keyword evidence="4 7" id="KW-0472">Membrane</keyword>
<feature type="transmembrane region" description="Helical" evidence="7">
    <location>
        <begin position="38"/>
        <end position="57"/>
    </location>
</feature>
<name>A0A8H6YGC1_9AGAR</name>
<dbReference type="PANTHER" id="PTHR33048:SF47">
    <property type="entry name" value="INTEGRAL MEMBRANE PROTEIN-RELATED"/>
    <property type="match status" value="1"/>
</dbReference>
<evidence type="ECO:0000256" key="6">
    <source>
        <dbReference type="SAM" id="MobiDB-lite"/>
    </source>
</evidence>
<evidence type="ECO:0000256" key="1">
    <source>
        <dbReference type="ARBA" id="ARBA00004141"/>
    </source>
</evidence>
<dbReference type="AlphaFoldDB" id="A0A8H6YGC1"/>
<gene>
    <name evidence="9" type="ORF">MSAN_01200900</name>
</gene>
<dbReference type="InterPro" id="IPR049326">
    <property type="entry name" value="Rhodopsin_dom_fungi"/>
</dbReference>